<sequence length="903" mass="95809">MLFGRDRERGVIDAVLATAGTGGKPAVLVLRGPPGVGKTALLEDVASRWPDVRFLRAQGLESECELPFAGLHQLLRPLLRHLAALPPPQAHALRSAFGLEAGCHQDRFLTSAAALSLLAEEAASTPVCCLVDDAHWLDATSAAALAFVAHRLGTDRIALLLAARDGPDQRFPAPELPELRLGGLDEDSAHRLLRHAVGTDVDPGVAAELVTRTDGNPLALLELPGVLSPAALSGRDSLPHALPMSEHLQQAFLDQVRLLPEPARRLLLVAAADDTQRTSVILAAAEEAGIDPAALGPAERSGLVRVRGGELGFRHPLVRSAVYQAATTDERQAAHRALAYALEGGGDADRLAWHRAWAVSGPDAAAAAELEQAAERVLARGGHAAAAAALERAADLTADREVRAQRLAAAGESAWRAGWLGRAAGLLATAGSLTDQRLLRADIEHLRGAIELGAGSAQTAVSILVPAAREVASVDVGRALRMLVLAADAAGQASDPAGMAELVALGNSLSPGEGAREQALSALLAACGAFAAGDLSDLVRRLRTTVSLAESMGDEEMLVLAGRAALGIEDTAAHRLLSTVVSRQRARGAISELLPPLTRLALAEILTGRWRSADTTAHEALELSRATGHRELSAFPLAWLALLAGIKGHAADLRASTEAAEQVTATHPVVLAADTLHWARGSFELGAGRPAAALAHFCRITDPTVAFLSALDRIEAATLAESPRLARDWLRPLEQFAASTDLAWAAARAAYCRALLADPDSAGPLFREALAHASAAERPYEHARMELAYGSFLRRRRRRVDAREHLRSALTIFDSLGATPWEERARVELRATGEFPRCRDPSQMRRLTPQEVQVARLVADGLPTRDVAAQLFLSPRTIDFHLHNIFTKTGITSRTELARLPLE</sequence>
<dbReference type="PRINTS" id="PR00038">
    <property type="entry name" value="HTHLUXR"/>
</dbReference>
<accession>A0A1H9YYQ0</accession>
<keyword evidence="2" id="KW-0067">ATP-binding</keyword>
<dbReference type="SMART" id="SM00421">
    <property type="entry name" value="HTH_LUXR"/>
    <property type="match status" value="1"/>
</dbReference>
<dbReference type="SUPFAM" id="SSF46894">
    <property type="entry name" value="C-terminal effector domain of the bipartite response regulators"/>
    <property type="match status" value="1"/>
</dbReference>
<dbReference type="GO" id="GO:0005524">
    <property type="term" value="F:ATP binding"/>
    <property type="evidence" value="ECO:0007669"/>
    <property type="project" value="UniProtKB-KW"/>
</dbReference>
<protein>
    <submittedName>
        <fullName evidence="4">Regulatory protein, luxR family</fullName>
    </submittedName>
</protein>
<reference evidence="5" key="1">
    <citation type="submission" date="2016-10" db="EMBL/GenBank/DDBJ databases">
        <authorList>
            <person name="Varghese N."/>
            <person name="Submissions S."/>
        </authorList>
    </citation>
    <scope>NUCLEOTIDE SEQUENCE [LARGE SCALE GENOMIC DNA]</scope>
    <source>
        <strain evidence="5">DSM 44209</strain>
    </source>
</reference>
<dbReference type="RefSeq" id="WP_091438082.1">
    <property type="nucleotide sequence ID" value="NZ_FOIE01000001.1"/>
</dbReference>
<dbReference type="OrthoDB" id="7053960at2"/>
<keyword evidence="5" id="KW-1185">Reference proteome</keyword>
<dbReference type="GO" id="GO:0005737">
    <property type="term" value="C:cytoplasm"/>
    <property type="evidence" value="ECO:0007669"/>
    <property type="project" value="TreeGrafter"/>
</dbReference>
<dbReference type="Pfam" id="PF00196">
    <property type="entry name" value="GerE"/>
    <property type="match status" value="1"/>
</dbReference>
<evidence type="ECO:0000313" key="5">
    <source>
        <dbReference type="Proteomes" id="UP000198507"/>
    </source>
</evidence>
<dbReference type="SUPFAM" id="SSF52540">
    <property type="entry name" value="P-loop containing nucleoside triphosphate hydrolases"/>
    <property type="match status" value="1"/>
</dbReference>
<evidence type="ECO:0000256" key="1">
    <source>
        <dbReference type="ARBA" id="ARBA00022741"/>
    </source>
</evidence>
<organism evidence="4 5">
    <name type="scientific">Geodermatophilus poikilotrophus</name>
    <dbReference type="NCBI Taxonomy" id="1333667"/>
    <lineage>
        <taxon>Bacteria</taxon>
        <taxon>Bacillati</taxon>
        <taxon>Actinomycetota</taxon>
        <taxon>Actinomycetes</taxon>
        <taxon>Geodermatophilales</taxon>
        <taxon>Geodermatophilaceae</taxon>
        <taxon>Geodermatophilus</taxon>
    </lineage>
</organism>
<dbReference type="AlphaFoldDB" id="A0A1H9YYQ0"/>
<dbReference type="GO" id="GO:0006355">
    <property type="term" value="P:regulation of DNA-templated transcription"/>
    <property type="evidence" value="ECO:0007669"/>
    <property type="project" value="InterPro"/>
</dbReference>
<evidence type="ECO:0000313" key="4">
    <source>
        <dbReference type="EMBL" id="SES73714.1"/>
    </source>
</evidence>
<name>A0A1H9YYQ0_9ACTN</name>
<dbReference type="Pfam" id="PF13191">
    <property type="entry name" value="AAA_16"/>
    <property type="match status" value="1"/>
</dbReference>
<dbReference type="GO" id="GO:0004016">
    <property type="term" value="F:adenylate cyclase activity"/>
    <property type="evidence" value="ECO:0007669"/>
    <property type="project" value="TreeGrafter"/>
</dbReference>
<dbReference type="InterPro" id="IPR027417">
    <property type="entry name" value="P-loop_NTPase"/>
</dbReference>
<dbReference type="InterPro" id="IPR041664">
    <property type="entry name" value="AAA_16"/>
</dbReference>
<dbReference type="EMBL" id="FOIE01000001">
    <property type="protein sequence ID" value="SES73714.1"/>
    <property type="molecule type" value="Genomic_DNA"/>
</dbReference>
<dbReference type="PANTHER" id="PTHR16305">
    <property type="entry name" value="TESTICULAR SOLUBLE ADENYLYL CYCLASE"/>
    <property type="match status" value="1"/>
</dbReference>
<dbReference type="InterPro" id="IPR000792">
    <property type="entry name" value="Tscrpt_reg_LuxR_C"/>
</dbReference>
<dbReference type="Gene3D" id="1.10.10.10">
    <property type="entry name" value="Winged helix-like DNA-binding domain superfamily/Winged helix DNA-binding domain"/>
    <property type="match status" value="1"/>
</dbReference>
<dbReference type="InterPro" id="IPR016032">
    <property type="entry name" value="Sig_transdc_resp-reg_C-effctor"/>
</dbReference>
<dbReference type="CDD" id="cd06170">
    <property type="entry name" value="LuxR_C_like"/>
    <property type="match status" value="1"/>
</dbReference>
<proteinExistence type="predicted"/>
<dbReference type="GO" id="GO:0003677">
    <property type="term" value="F:DNA binding"/>
    <property type="evidence" value="ECO:0007669"/>
    <property type="project" value="InterPro"/>
</dbReference>
<dbReference type="PROSITE" id="PS50043">
    <property type="entry name" value="HTH_LUXR_2"/>
    <property type="match status" value="1"/>
</dbReference>
<dbReference type="PROSITE" id="PS00622">
    <property type="entry name" value="HTH_LUXR_1"/>
    <property type="match status" value="1"/>
</dbReference>
<feature type="domain" description="HTH luxR-type" evidence="3">
    <location>
        <begin position="840"/>
        <end position="903"/>
    </location>
</feature>
<gene>
    <name evidence="4" type="ORF">SAMN04488546_0321</name>
</gene>
<evidence type="ECO:0000256" key="2">
    <source>
        <dbReference type="ARBA" id="ARBA00022840"/>
    </source>
</evidence>
<dbReference type="InterPro" id="IPR036388">
    <property type="entry name" value="WH-like_DNA-bd_sf"/>
</dbReference>
<keyword evidence="1" id="KW-0547">Nucleotide-binding</keyword>
<evidence type="ECO:0000259" key="3">
    <source>
        <dbReference type="PROSITE" id="PS50043"/>
    </source>
</evidence>
<dbReference type="Gene3D" id="3.40.50.300">
    <property type="entry name" value="P-loop containing nucleotide triphosphate hydrolases"/>
    <property type="match status" value="1"/>
</dbReference>
<dbReference type="PANTHER" id="PTHR16305:SF35">
    <property type="entry name" value="TRANSCRIPTIONAL ACTIVATOR DOMAIN"/>
    <property type="match status" value="1"/>
</dbReference>
<dbReference type="Proteomes" id="UP000198507">
    <property type="component" value="Unassembled WGS sequence"/>
</dbReference>